<dbReference type="PANTHER" id="PTHR30401">
    <property type="entry name" value="TRNA 2-SELENOURIDINE SYNTHASE"/>
    <property type="match status" value="1"/>
</dbReference>
<dbReference type="SUPFAM" id="SSF52821">
    <property type="entry name" value="Rhodanese/Cell cycle control phosphatase"/>
    <property type="match status" value="1"/>
</dbReference>
<dbReference type="GO" id="GO:0002098">
    <property type="term" value="P:tRNA wobble uridine modification"/>
    <property type="evidence" value="ECO:0007669"/>
    <property type="project" value="InterPro"/>
</dbReference>
<dbReference type="InterPro" id="IPR058840">
    <property type="entry name" value="AAA_SelU"/>
</dbReference>
<dbReference type="NCBIfam" id="NF008750">
    <property type="entry name" value="PRK11784.1-2"/>
    <property type="match status" value="1"/>
</dbReference>
<evidence type="ECO:0000313" key="5">
    <source>
        <dbReference type="Proteomes" id="UP000009170"/>
    </source>
</evidence>
<comment type="caution">
    <text evidence="4">The sequence shown here is derived from an EMBL/GenBank/DDBJ whole genome shotgun (WGS) entry which is preliminary data.</text>
</comment>
<dbReference type="NCBIfam" id="TIGR03167">
    <property type="entry name" value="tRNA_sel_U_synt"/>
    <property type="match status" value="1"/>
</dbReference>
<proteinExistence type="predicted"/>
<name>A0A090N310_OSTTA</name>
<dbReference type="Gene3D" id="3.40.250.10">
    <property type="entry name" value="Rhodanese-like domain"/>
    <property type="match status" value="1"/>
</dbReference>
<dbReference type="EMBL" id="CAID01000003">
    <property type="protein sequence ID" value="CEF97303.1"/>
    <property type="molecule type" value="Genomic_DNA"/>
</dbReference>
<accession>A0A090N310</accession>
<dbReference type="Pfam" id="PF00581">
    <property type="entry name" value="Rhodanese"/>
    <property type="match status" value="1"/>
</dbReference>
<feature type="domain" description="Rhodanese" evidence="3">
    <location>
        <begin position="38"/>
        <end position="171"/>
    </location>
</feature>
<dbReference type="AlphaFoldDB" id="A0A090N310"/>
<keyword evidence="5" id="KW-1185">Reference proteome</keyword>
<reference evidence="4 5" key="2">
    <citation type="journal article" date="2014" name="BMC Genomics">
        <title>An improved genome of the model marine alga Ostreococcus tauri unfolds by assessing Illumina de novo assemblies.</title>
        <authorList>
            <person name="Blanc-Mathieu R."/>
            <person name="Verhelst B."/>
            <person name="Derelle E."/>
            <person name="Rombauts S."/>
            <person name="Bouget F.Y."/>
            <person name="Carre I."/>
            <person name="Chateau A."/>
            <person name="Eyre-Walker A."/>
            <person name="Grimsley N."/>
            <person name="Moreau H."/>
            <person name="Piegu B."/>
            <person name="Rivals E."/>
            <person name="Schackwitz W."/>
            <person name="Van de Peer Y."/>
            <person name="Piganeau G."/>
        </authorList>
    </citation>
    <scope>NUCLEOTIDE SEQUENCE [LARGE SCALE GENOMIC DNA]</scope>
    <source>
        <strain evidence="5">OTTH 0595 / CCAP 157/2 / RCC745</strain>
    </source>
</reference>
<feature type="region of interest" description="Disordered" evidence="2">
    <location>
        <begin position="381"/>
        <end position="400"/>
    </location>
</feature>
<keyword evidence="1" id="KW-0711">Selenium</keyword>
<protein>
    <submittedName>
        <fullName evidence="4">tRNA 2-selenouridine synthase</fullName>
    </submittedName>
</protein>
<dbReference type="Proteomes" id="UP000009170">
    <property type="component" value="Unassembled WGS sequence"/>
</dbReference>
<dbReference type="KEGG" id="ota:OT_ostta03g04950"/>
<evidence type="ECO:0000256" key="2">
    <source>
        <dbReference type="SAM" id="MobiDB-lite"/>
    </source>
</evidence>
<dbReference type="OrthoDB" id="566238at2759"/>
<dbReference type="PANTHER" id="PTHR30401:SF0">
    <property type="entry name" value="TRNA 2-SELENOURIDINE SYNTHASE"/>
    <property type="match status" value="1"/>
</dbReference>
<evidence type="ECO:0000313" key="4">
    <source>
        <dbReference type="EMBL" id="CEF97303.1"/>
    </source>
</evidence>
<dbReference type="InterPro" id="IPR017582">
    <property type="entry name" value="SelU"/>
</dbReference>
<dbReference type="GeneID" id="9832785"/>
<evidence type="ECO:0000259" key="3">
    <source>
        <dbReference type="PROSITE" id="PS50206"/>
    </source>
</evidence>
<sequence>MDPSTRNAATMEAFARAATASGTRWRTGSGALADALVERRSTTLIDVRSPGEYGKGHVPGAVNAPLFLDDERAAVGTVYKKVGRGEALVLGMKCAAPRLGDIVRAAEAACASTRAIDDGEGCDDVYVMCFRGGMRSSCVGWLLKERLPGKRIRVIEGGYKGFRKWALERCGPFGGVPAPRVCVIGGRTGVGKTRALLALQKRGEQIIDLEGLANHAGSAFGWVGREPQPTSEHYSNLVACKWHSLDPNKWVFIEDEGPHVGRCSVDPLLFERMRNAPLVLRMLASRSIRLHTLVQDYATPELRSNPEWLPTMRESVEKLGKRLGGDRVAAIQAKLERGDFSAVAEGLLEYYDSLYDKHLMNKRKDRRKTNLNGASDAIEDEVGSVTSRTSDSREDEARSGAVVDVQCVANPTGALDDDALALDILAAVAEFDRTLDVVPE</sequence>
<reference evidence="5" key="1">
    <citation type="journal article" date="2006" name="Proc. Natl. Acad. Sci. U.S.A.">
        <title>Genome analysis of the smallest free-living eukaryote Ostreococcus tauri unveils many unique features.</title>
        <authorList>
            <person name="Derelle E."/>
            <person name="Ferraz C."/>
            <person name="Rombauts S."/>
            <person name="Rouze P."/>
            <person name="Worden A.Z."/>
            <person name="Robbens S."/>
            <person name="Partensky F."/>
            <person name="Degroeve S."/>
            <person name="Echeynie S."/>
            <person name="Cooke R."/>
            <person name="Saeys Y."/>
            <person name="Wuyts J."/>
            <person name="Jabbari K."/>
            <person name="Bowler C."/>
            <person name="Panaud O."/>
            <person name="Piegu B."/>
            <person name="Ball S.G."/>
            <person name="Ral J.-P."/>
            <person name="Bouget F.-Y."/>
            <person name="Piganeau G."/>
            <person name="De Baets B."/>
            <person name="Picard A."/>
            <person name="Delseny M."/>
            <person name="Demaille J."/>
            <person name="Van de Peer Y."/>
            <person name="Moreau H."/>
        </authorList>
    </citation>
    <scope>NUCLEOTIDE SEQUENCE [LARGE SCALE GENOMIC DNA]</scope>
    <source>
        <strain evidence="5">OTTH 0595 / CCAP 157/2 / RCC745</strain>
    </source>
</reference>
<dbReference type="PROSITE" id="PS50206">
    <property type="entry name" value="RHODANESE_3"/>
    <property type="match status" value="1"/>
</dbReference>
<organism evidence="4 5">
    <name type="scientific">Ostreococcus tauri</name>
    <name type="common">Marine green alga</name>
    <dbReference type="NCBI Taxonomy" id="70448"/>
    <lineage>
        <taxon>Eukaryota</taxon>
        <taxon>Viridiplantae</taxon>
        <taxon>Chlorophyta</taxon>
        <taxon>Mamiellophyceae</taxon>
        <taxon>Mamiellales</taxon>
        <taxon>Bathycoccaceae</taxon>
        <taxon>Ostreococcus</taxon>
    </lineage>
</organism>
<dbReference type="GO" id="GO:0043828">
    <property type="term" value="F:tRNA 2-selenouridine synthase activity"/>
    <property type="evidence" value="ECO:0007669"/>
    <property type="project" value="InterPro"/>
</dbReference>
<dbReference type="InterPro" id="IPR001763">
    <property type="entry name" value="Rhodanese-like_dom"/>
</dbReference>
<dbReference type="Pfam" id="PF26341">
    <property type="entry name" value="AAA_SelU"/>
    <property type="match status" value="1"/>
</dbReference>
<evidence type="ECO:0000256" key="1">
    <source>
        <dbReference type="ARBA" id="ARBA00023266"/>
    </source>
</evidence>
<gene>
    <name evidence="4" type="ORF">OT_ostta03g04950</name>
</gene>
<dbReference type="InParanoid" id="A0A090N310"/>
<dbReference type="SMART" id="SM00450">
    <property type="entry name" value="RHOD"/>
    <property type="match status" value="1"/>
</dbReference>
<dbReference type="InterPro" id="IPR036873">
    <property type="entry name" value="Rhodanese-like_dom_sf"/>
</dbReference>
<dbReference type="RefSeq" id="XP_022838613.1">
    <property type="nucleotide sequence ID" value="XM_022984893.1"/>
</dbReference>